<accession>A0A9P6Q7Q7</accession>
<feature type="domain" description="AP complex mu/sigma subunit" evidence="6">
    <location>
        <begin position="117"/>
        <end position="252"/>
    </location>
</feature>
<dbReference type="Pfam" id="PF01217">
    <property type="entry name" value="Clat_adaptor_s"/>
    <property type="match status" value="1"/>
</dbReference>
<dbReference type="SUPFAM" id="SSF48239">
    <property type="entry name" value="Terpenoid cyclases/Protein prenyltransferases"/>
    <property type="match status" value="1"/>
</dbReference>
<dbReference type="Gene3D" id="1.50.10.20">
    <property type="match status" value="1"/>
</dbReference>
<dbReference type="InterPro" id="IPR016635">
    <property type="entry name" value="AP_complex_ssu"/>
</dbReference>
<dbReference type="SUPFAM" id="SSF64356">
    <property type="entry name" value="SNARE-like"/>
    <property type="match status" value="1"/>
</dbReference>
<dbReference type="AlphaFoldDB" id="A0A9P6Q7Q7"/>
<evidence type="ECO:0000256" key="5">
    <source>
        <dbReference type="ARBA" id="ARBA00023136"/>
    </source>
</evidence>
<protein>
    <submittedName>
        <fullName evidence="7">AP-1 complex subunit sigma-2</fullName>
    </submittedName>
</protein>
<evidence type="ECO:0000313" key="8">
    <source>
        <dbReference type="Proteomes" id="UP000807716"/>
    </source>
</evidence>
<dbReference type="OrthoDB" id="371463at2759"/>
<dbReference type="InterPro" id="IPR008930">
    <property type="entry name" value="Terpenoid_cyclase/PrenylTrfase"/>
</dbReference>
<dbReference type="PANTHER" id="PTHR11753">
    <property type="entry name" value="ADAPTOR COMPLEXES SMALL SUBUNIT FAMILY"/>
    <property type="match status" value="1"/>
</dbReference>
<comment type="subcellular location">
    <subcellularLocation>
        <location evidence="1">Endomembrane system</location>
    </subcellularLocation>
</comment>
<proteinExistence type="inferred from homology"/>
<comment type="similarity">
    <text evidence="2">Belongs to the adaptor complexes small subunit family.</text>
</comment>
<keyword evidence="4" id="KW-0653">Protein transport</keyword>
<reference evidence="7" key="1">
    <citation type="journal article" date="2020" name="Fungal Divers.">
        <title>Resolving the Mortierellaceae phylogeny through synthesis of multi-gene phylogenetics and phylogenomics.</title>
        <authorList>
            <person name="Vandepol N."/>
            <person name="Liber J."/>
            <person name="Desiro A."/>
            <person name="Na H."/>
            <person name="Kennedy M."/>
            <person name="Barry K."/>
            <person name="Grigoriev I.V."/>
            <person name="Miller A.N."/>
            <person name="O'Donnell K."/>
            <person name="Stajich J.E."/>
            <person name="Bonito G."/>
        </authorList>
    </citation>
    <scope>NUCLEOTIDE SEQUENCE</scope>
    <source>
        <strain evidence="7">BC1065</strain>
    </source>
</reference>
<evidence type="ECO:0000313" key="7">
    <source>
        <dbReference type="EMBL" id="KAG0260304.1"/>
    </source>
</evidence>
<keyword evidence="8" id="KW-1185">Reference proteome</keyword>
<gene>
    <name evidence="7" type="primary">AP1S2</name>
    <name evidence="7" type="ORF">DFQ27_003612</name>
</gene>
<dbReference type="Gene3D" id="3.30.450.60">
    <property type="match status" value="1"/>
</dbReference>
<evidence type="ECO:0000256" key="2">
    <source>
        <dbReference type="ARBA" id="ARBA00006972"/>
    </source>
</evidence>
<dbReference type="GO" id="GO:0003824">
    <property type="term" value="F:catalytic activity"/>
    <property type="evidence" value="ECO:0007669"/>
    <property type="project" value="InterPro"/>
</dbReference>
<evidence type="ECO:0000256" key="1">
    <source>
        <dbReference type="ARBA" id="ARBA00004308"/>
    </source>
</evidence>
<organism evidence="7 8">
    <name type="scientific">Actinomortierella ambigua</name>
    <dbReference type="NCBI Taxonomy" id="1343610"/>
    <lineage>
        <taxon>Eukaryota</taxon>
        <taxon>Fungi</taxon>
        <taxon>Fungi incertae sedis</taxon>
        <taxon>Mucoromycota</taxon>
        <taxon>Mortierellomycotina</taxon>
        <taxon>Mortierellomycetes</taxon>
        <taxon>Mortierellales</taxon>
        <taxon>Mortierellaceae</taxon>
        <taxon>Actinomortierella</taxon>
    </lineage>
</organism>
<dbReference type="GO" id="GO:0015031">
    <property type="term" value="P:protein transport"/>
    <property type="evidence" value="ECO:0007669"/>
    <property type="project" value="UniProtKB-KW"/>
</dbReference>
<keyword evidence="3" id="KW-0813">Transport</keyword>
<dbReference type="GO" id="GO:0012505">
    <property type="term" value="C:endomembrane system"/>
    <property type="evidence" value="ECO:0007669"/>
    <property type="project" value="UniProtKB-SubCell"/>
</dbReference>
<keyword evidence="5" id="KW-0472">Membrane</keyword>
<dbReference type="InterPro" id="IPR022775">
    <property type="entry name" value="AP_mu_sigma_su"/>
</dbReference>
<evidence type="ECO:0000259" key="6">
    <source>
        <dbReference type="Pfam" id="PF01217"/>
    </source>
</evidence>
<dbReference type="Proteomes" id="UP000807716">
    <property type="component" value="Unassembled WGS sequence"/>
</dbReference>
<evidence type="ECO:0000256" key="3">
    <source>
        <dbReference type="ARBA" id="ARBA00022448"/>
    </source>
</evidence>
<evidence type="ECO:0000256" key="4">
    <source>
        <dbReference type="ARBA" id="ARBA00022927"/>
    </source>
</evidence>
<sequence length="268" mass="30843">MSATDNASTTRPELLLDLHVKYIQELDNKKGDLEYWLTEHLRVNGMYWGLTALHLMGKPEALDHEKMVDYLTKCQHDNGGFGGHIGHDPHLLSTLSAVQVLLMLDRLDAVNVDKIVDCKIRLTRWYKSFSEKQKASLSQDVVTQILNRKRGMCNILEMEGRREARGKAIYKRYASLFFCFGIDWNDNELSGLEVLHRYVECLDQYFGNVCELDLIYNHTAAFQVMDEMLLGGHTQETNKKVVVKHCKAFDRLEESDRVAYNLRASNIA</sequence>
<dbReference type="InterPro" id="IPR011012">
    <property type="entry name" value="Longin-like_dom_sf"/>
</dbReference>
<name>A0A9P6Q7Q7_9FUNG</name>
<dbReference type="EMBL" id="JAAAJB010000253">
    <property type="protein sequence ID" value="KAG0260304.1"/>
    <property type="molecule type" value="Genomic_DNA"/>
</dbReference>
<comment type="caution">
    <text evidence="7">The sequence shown here is derived from an EMBL/GenBank/DDBJ whole genome shotgun (WGS) entry which is preliminary data.</text>
</comment>